<dbReference type="AlphaFoldDB" id="A0A6I2USN0"/>
<dbReference type="InterPro" id="IPR006675">
    <property type="entry name" value="HDIG_dom"/>
</dbReference>
<accession>A0A6I2USN0</accession>
<dbReference type="NCBIfam" id="TIGR00488">
    <property type="entry name" value="bis(5'-nucleosyl)-tetraphosphatase (symmetrical) YqeK"/>
    <property type="match status" value="1"/>
</dbReference>
<evidence type="ECO:0000256" key="5">
    <source>
        <dbReference type="ARBA" id="ARBA00023004"/>
    </source>
</evidence>
<dbReference type="GO" id="GO:0000166">
    <property type="term" value="F:nucleotide binding"/>
    <property type="evidence" value="ECO:0007669"/>
    <property type="project" value="UniProtKB-KW"/>
</dbReference>
<dbReference type="Gene3D" id="1.10.3210.10">
    <property type="entry name" value="Hypothetical protein af1432"/>
    <property type="match status" value="1"/>
</dbReference>
<dbReference type="CDD" id="cd00077">
    <property type="entry name" value="HDc"/>
    <property type="match status" value="1"/>
</dbReference>
<gene>
    <name evidence="8" type="ORF">FYJ78_08440</name>
</gene>
<evidence type="ECO:0000256" key="4">
    <source>
        <dbReference type="ARBA" id="ARBA00022801"/>
    </source>
</evidence>
<dbReference type="Proteomes" id="UP000430222">
    <property type="component" value="Unassembled WGS sequence"/>
</dbReference>
<protein>
    <recommendedName>
        <fullName evidence="1">bis(5'-nucleosyl)-tetraphosphatase (symmetrical)</fullName>
        <ecNumber evidence="1">3.6.1.41</ecNumber>
    </recommendedName>
</protein>
<evidence type="ECO:0000256" key="3">
    <source>
        <dbReference type="ARBA" id="ARBA00022741"/>
    </source>
</evidence>
<keyword evidence="9" id="KW-1185">Reference proteome</keyword>
<proteinExistence type="predicted"/>
<evidence type="ECO:0000256" key="2">
    <source>
        <dbReference type="ARBA" id="ARBA00022723"/>
    </source>
</evidence>
<evidence type="ECO:0000313" key="9">
    <source>
        <dbReference type="Proteomes" id="UP000430222"/>
    </source>
</evidence>
<dbReference type="RefSeq" id="WP_154620983.1">
    <property type="nucleotide sequence ID" value="NZ_CBCTNG010000006.1"/>
</dbReference>
<dbReference type="InterPro" id="IPR006674">
    <property type="entry name" value="HD_domain"/>
</dbReference>
<dbReference type="EC" id="3.6.1.41" evidence="1"/>
<keyword evidence="3" id="KW-0547">Nucleotide-binding</keyword>
<comment type="catalytic activity">
    <reaction evidence="6">
        <text>P(1),P(4)-bis(5'-adenosyl) tetraphosphate + H2O = 2 ADP + 2 H(+)</text>
        <dbReference type="Rhea" id="RHEA:24252"/>
        <dbReference type="ChEBI" id="CHEBI:15377"/>
        <dbReference type="ChEBI" id="CHEBI:15378"/>
        <dbReference type="ChEBI" id="CHEBI:58141"/>
        <dbReference type="ChEBI" id="CHEBI:456216"/>
        <dbReference type="EC" id="3.6.1.41"/>
    </reaction>
</comment>
<dbReference type="EMBL" id="VUNL01000008">
    <property type="protein sequence ID" value="MSV25208.1"/>
    <property type="molecule type" value="Genomic_DNA"/>
</dbReference>
<keyword evidence="4" id="KW-0378">Hydrolase</keyword>
<keyword evidence="2" id="KW-0479">Metal-binding</keyword>
<dbReference type="GO" id="GO:0008803">
    <property type="term" value="F:bis(5'-nucleosyl)-tetraphosphatase (symmetrical) activity"/>
    <property type="evidence" value="ECO:0007669"/>
    <property type="project" value="UniProtKB-EC"/>
</dbReference>
<name>A0A6I2USN0_9FIRM</name>
<comment type="caution">
    <text evidence="8">The sequence shown here is derived from an EMBL/GenBank/DDBJ whole genome shotgun (WGS) entry which is preliminary data.</text>
</comment>
<evidence type="ECO:0000259" key="7">
    <source>
        <dbReference type="SMART" id="SM00471"/>
    </source>
</evidence>
<evidence type="ECO:0000256" key="1">
    <source>
        <dbReference type="ARBA" id="ARBA00012506"/>
    </source>
</evidence>
<sequence>MSFGMTYEEMKGILQMRLKPSRFRHSLGVAETAEFLAHRFGADEQRARIAGLLHDCAREYRNEEMVHEAEQRGISIGMVERSMPLLLHASIGACLVRERYRVDDPAVEQAIRRHTVGGAGMTSLDKIVWFADMIEPGRNYPEVEKLRRMARESSLDEMVFEGLSDSLRFVLDKGNLIHPDTVQARNEILLNRHRNDNAAV</sequence>
<dbReference type="PANTHER" id="PTHR35795:SF1">
    <property type="entry name" value="BIS(5'-NUCLEOSYL)-TETRAPHOSPHATASE, SYMMETRICAL"/>
    <property type="match status" value="1"/>
</dbReference>
<evidence type="ECO:0000256" key="6">
    <source>
        <dbReference type="ARBA" id="ARBA00049417"/>
    </source>
</evidence>
<dbReference type="InterPro" id="IPR003607">
    <property type="entry name" value="HD/PDEase_dom"/>
</dbReference>
<dbReference type="InterPro" id="IPR005249">
    <property type="entry name" value="YqeK"/>
</dbReference>
<reference evidence="8 9" key="1">
    <citation type="submission" date="2019-08" db="EMBL/GenBank/DDBJ databases">
        <title>In-depth cultivation of the pig gut microbiome towards novel bacterial diversity and tailored functional studies.</title>
        <authorList>
            <person name="Wylensek D."/>
            <person name="Hitch T.C.A."/>
            <person name="Clavel T."/>
        </authorList>
    </citation>
    <scope>NUCLEOTIDE SEQUENCE [LARGE SCALE GENOMIC DNA]</scope>
    <source>
        <strain evidence="9">WCA-380-WT-3B3</strain>
    </source>
</reference>
<dbReference type="Pfam" id="PF01966">
    <property type="entry name" value="HD"/>
    <property type="match status" value="1"/>
</dbReference>
<dbReference type="GO" id="GO:0046872">
    <property type="term" value="F:metal ion binding"/>
    <property type="evidence" value="ECO:0007669"/>
    <property type="project" value="UniProtKB-KW"/>
</dbReference>
<dbReference type="PANTHER" id="PTHR35795">
    <property type="entry name" value="SLR1885 PROTEIN"/>
    <property type="match status" value="1"/>
</dbReference>
<keyword evidence="5" id="KW-0408">Iron</keyword>
<feature type="domain" description="HD/PDEase" evidence="7">
    <location>
        <begin position="18"/>
        <end position="146"/>
    </location>
</feature>
<dbReference type="NCBIfam" id="TIGR00277">
    <property type="entry name" value="HDIG"/>
    <property type="match status" value="1"/>
</dbReference>
<dbReference type="SMART" id="SM00471">
    <property type="entry name" value="HDc"/>
    <property type="match status" value="1"/>
</dbReference>
<organism evidence="8 9">
    <name type="scientific">Selenomonas montiformis</name>
    <dbReference type="NCBI Taxonomy" id="2652285"/>
    <lineage>
        <taxon>Bacteria</taxon>
        <taxon>Bacillati</taxon>
        <taxon>Bacillota</taxon>
        <taxon>Negativicutes</taxon>
        <taxon>Selenomonadales</taxon>
        <taxon>Selenomonadaceae</taxon>
        <taxon>Selenomonas</taxon>
    </lineage>
</organism>
<dbReference type="InterPro" id="IPR051094">
    <property type="entry name" value="Diverse_Catalytic_Enzymes"/>
</dbReference>
<evidence type="ECO:0000313" key="8">
    <source>
        <dbReference type="EMBL" id="MSV25208.1"/>
    </source>
</evidence>
<dbReference type="SUPFAM" id="SSF109604">
    <property type="entry name" value="HD-domain/PDEase-like"/>
    <property type="match status" value="1"/>
</dbReference>